<protein>
    <submittedName>
        <fullName evidence="1">Phage derived protein Gp49-like (DUF891)</fullName>
    </submittedName>
    <submittedName>
        <fullName evidence="2">Type II toxin-antitoxin system RelE/ParE family toxin</fullName>
    </submittedName>
</protein>
<dbReference type="EMBL" id="CYZT01000291">
    <property type="protein sequence ID" value="CUP23095.1"/>
    <property type="molecule type" value="Genomic_DNA"/>
</dbReference>
<dbReference type="AlphaFoldDB" id="A0A174LMR0"/>
<dbReference type="Proteomes" id="UP001211173">
    <property type="component" value="Unassembled WGS sequence"/>
</dbReference>
<dbReference type="InterPro" id="IPR009241">
    <property type="entry name" value="HigB-like"/>
</dbReference>
<dbReference type="Pfam" id="PF05973">
    <property type="entry name" value="Gp49"/>
    <property type="match status" value="1"/>
</dbReference>
<dbReference type="Proteomes" id="UP000095746">
    <property type="component" value="Unassembled WGS sequence"/>
</dbReference>
<evidence type="ECO:0000313" key="5">
    <source>
        <dbReference type="Proteomes" id="UP000095746"/>
    </source>
</evidence>
<gene>
    <name evidence="1" type="ORF">ERS852411_02861</name>
    <name evidence="4" type="ORF">GKE90_12105</name>
    <name evidence="2" type="ORF">PND83_07770</name>
    <name evidence="3" type="ORF">PNE06_16500</name>
</gene>
<dbReference type="EMBL" id="JAQLWO010000006">
    <property type="protein sequence ID" value="MDB7905866.1"/>
    <property type="molecule type" value="Genomic_DNA"/>
</dbReference>
<dbReference type="EMBL" id="WKPO01000016">
    <property type="protein sequence ID" value="MSB49427.1"/>
    <property type="molecule type" value="Genomic_DNA"/>
</dbReference>
<accession>A0A174LMR0</accession>
<dbReference type="GeneID" id="89521999"/>
<reference evidence="4 6" key="2">
    <citation type="journal article" date="2019" name="Nat. Med.">
        <title>A library of human gut bacterial isolates paired with longitudinal multiomics data enables mechanistic microbiome research.</title>
        <authorList>
            <person name="Poyet M."/>
            <person name="Groussin M."/>
            <person name="Gibbons S.M."/>
            <person name="Avila-Pacheco J."/>
            <person name="Jiang X."/>
            <person name="Kearney S.M."/>
            <person name="Perrotta A.R."/>
            <person name="Berdy B."/>
            <person name="Zhao S."/>
            <person name="Lieberman T.D."/>
            <person name="Swanson P.K."/>
            <person name="Smith M."/>
            <person name="Roesemann S."/>
            <person name="Alexander J.E."/>
            <person name="Rich S.A."/>
            <person name="Livny J."/>
            <person name="Vlamakis H."/>
            <person name="Clish C."/>
            <person name="Bullock K."/>
            <person name="Deik A."/>
            <person name="Scott J."/>
            <person name="Pierce K.A."/>
            <person name="Xavier R.J."/>
            <person name="Alm E.J."/>
        </authorList>
    </citation>
    <scope>NUCLEOTIDE SEQUENCE [LARGE SCALE GENOMIC DNA]</scope>
    <source>
        <strain evidence="4 6">BIOML-A5</strain>
    </source>
</reference>
<evidence type="ECO:0000313" key="1">
    <source>
        <dbReference type="EMBL" id="CUP23095.1"/>
    </source>
</evidence>
<reference evidence="1 5" key="1">
    <citation type="submission" date="2015-09" db="EMBL/GenBank/DDBJ databases">
        <authorList>
            <consortium name="Pathogen Informatics"/>
        </authorList>
    </citation>
    <scope>NUCLEOTIDE SEQUENCE [LARGE SCALE GENOMIC DNA]</scope>
    <source>
        <strain evidence="1 5">2789STDY5608854</strain>
    </source>
</reference>
<evidence type="ECO:0000313" key="4">
    <source>
        <dbReference type="EMBL" id="MSB49427.1"/>
    </source>
</evidence>
<dbReference type="EMBL" id="JAQLWV010000028">
    <property type="protein sequence ID" value="MDB7934685.1"/>
    <property type="molecule type" value="Genomic_DNA"/>
</dbReference>
<dbReference type="Proteomes" id="UP001211006">
    <property type="component" value="Unassembled WGS sequence"/>
</dbReference>
<dbReference type="Proteomes" id="UP000429811">
    <property type="component" value="Unassembled WGS sequence"/>
</dbReference>
<proteinExistence type="predicted"/>
<reference evidence="2" key="3">
    <citation type="submission" date="2023-01" db="EMBL/GenBank/DDBJ databases">
        <title>Human gut microbiome strain richness.</title>
        <authorList>
            <person name="Chen-Liaw A."/>
        </authorList>
    </citation>
    <scope>NUCLEOTIDE SEQUENCE</scope>
    <source>
        <strain evidence="3">1001287st1_F4_1001285I_161205</strain>
        <strain evidence="2">2225st1_A6_2225SCRN_200828</strain>
    </source>
</reference>
<evidence type="ECO:0000313" key="6">
    <source>
        <dbReference type="Proteomes" id="UP000429811"/>
    </source>
</evidence>
<name>A0A174LMR0_FLAPL</name>
<dbReference type="RefSeq" id="WP_009259340.1">
    <property type="nucleotide sequence ID" value="NZ_BAABXT010000001.1"/>
</dbReference>
<sequence length="134" mass="15343">MKLLIAVPAEGSVPLLEFFGLLDEKQRQKLLSLFALLLQSPAAVMREPYVKHFCIERYQALYELRAKSKNLVRIIFTLTDDGDILFLTPFIKRHKRNTMQALDRSLDCLTHIRDGSCSTQELSIKFFLNGGITV</sequence>
<evidence type="ECO:0000313" key="2">
    <source>
        <dbReference type="EMBL" id="MDB7905866.1"/>
    </source>
</evidence>
<evidence type="ECO:0000313" key="3">
    <source>
        <dbReference type="EMBL" id="MDB7934685.1"/>
    </source>
</evidence>
<organism evidence="1 5">
    <name type="scientific">Flavonifractor plautii</name>
    <name type="common">Fusobacterium plautii</name>
    <dbReference type="NCBI Taxonomy" id="292800"/>
    <lineage>
        <taxon>Bacteria</taxon>
        <taxon>Bacillati</taxon>
        <taxon>Bacillota</taxon>
        <taxon>Clostridia</taxon>
        <taxon>Eubacteriales</taxon>
        <taxon>Oscillospiraceae</taxon>
        <taxon>Flavonifractor</taxon>
    </lineage>
</organism>